<comment type="catalytic activity">
    <reaction evidence="15">
        <text>L-seryl-[protein] + ATP = O-phospho-L-seryl-[protein] + ADP + H(+)</text>
        <dbReference type="Rhea" id="RHEA:17989"/>
        <dbReference type="Rhea" id="RHEA-COMP:9863"/>
        <dbReference type="Rhea" id="RHEA-COMP:11604"/>
        <dbReference type="ChEBI" id="CHEBI:15378"/>
        <dbReference type="ChEBI" id="CHEBI:29999"/>
        <dbReference type="ChEBI" id="CHEBI:30616"/>
        <dbReference type="ChEBI" id="CHEBI:83421"/>
        <dbReference type="ChEBI" id="CHEBI:456216"/>
        <dbReference type="EC" id="2.7.12.1"/>
    </reaction>
</comment>
<dbReference type="GO" id="GO:0005634">
    <property type="term" value="C:nucleus"/>
    <property type="evidence" value="ECO:0007669"/>
    <property type="project" value="TreeGrafter"/>
</dbReference>
<dbReference type="InterPro" id="IPR001245">
    <property type="entry name" value="Ser-Thr/Tyr_kinase_cat_dom"/>
</dbReference>
<dbReference type="InterPro" id="IPR050940">
    <property type="entry name" value="Actin_reg-Ser/Thr_kinase"/>
</dbReference>
<dbReference type="GO" id="GO:0046872">
    <property type="term" value="F:metal ion binding"/>
    <property type="evidence" value="ECO:0007669"/>
    <property type="project" value="UniProtKB-KW"/>
</dbReference>
<dbReference type="Pfam" id="PF07714">
    <property type="entry name" value="PK_Tyr_Ser-Thr"/>
    <property type="match status" value="1"/>
</dbReference>
<keyword evidence="5" id="KW-0723">Serine/threonine-protein kinase</keyword>
<keyword evidence="21" id="KW-1185">Reference proteome</keyword>
<dbReference type="Gene3D" id="3.30.200.20">
    <property type="entry name" value="Phosphorylase Kinase, domain 1"/>
    <property type="match status" value="1"/>
</dbReference>
<sequence>MVLVKSKMNSTSARPSNLRRSRTIAVGDFAAQDEERESSPFEIHSGSQSCQALKHAVSALTRLDDFISEKVGQGFFAEVFKVTHRSTGQVMALKMNIDRDNRPSMLREVQLMNRLSHPNILRFLGVCVHEGQLHALTEYMNGGSLDALISDKDKELPWTLRINLALDISNGMSYLHSRGLFHRDLTSRNVLIRVEGLMYTAVVSDFGLAAKIPDPLDKSKKLSPVGSPYWMAPEILTGNWYCETADVFSYGIILCEMTARIDADPDVMPRTQNFGMDYIAFSELVEYCPLDFLRLAFRCCQEIANSEIVFSSPEPKAQSELLSYCFVCSLSIH</sequence>
<dbReference type="EMBL" id="VSWD01000010">
    <property type="protein sequence ID" value="KAK3089487.1"/>
    <property type="molecule type" value="Genomic_DNA"/>
</dbReference>
<dbReference type="GO" id="GO:0030036">
    <property type="term" value="P:actin cytoskeleton organization"/>
    <property type="evidence" value="ECO:0007669"/>
    <property type="project" value="TreeGrafter"/>
</dbReference>
<keyword evidence="12" id="KW-0460">Magnesium</keyword>
<comment type="cofactor">
    <cofactor evidence="1">
        <name>Mn(2+)</name>
        <dbReference type="ChEBI" id="CHEBI:29035"/>
    </cofactor>
</comment>
<keyword evidence="11 18" id="KW-0067">ATP-binding</keyword>
<gene>
    <name evidence="20" type="ORF">FSP39_003991</name>
</gene>
<evidence type="ECO:0000256" key="17">
    <source>
        <dbReference type="ARBA" id="ARBA00051680"/>
    </source>
</evidence>
<evidence type="ECO:0000256" key="8">
    <source>
        <dbReference type="ARBA" id="ARBA00022723"/>
    </source>
</evidence>
<comment type="caution">
    <text evidence="20">The sequence shown here is derived from an EMBL/GenBank/DDBJ whole genome shotgun (WGS) entry which is preliminary data.</text>
</comment>
<comment type="similarity">
    <text evidence="3">Belongs to the protein kinase superfamily. TKL Ser/Thr protein kinase family.</text>
</comment>
<evidence type="ECO:0000259" key="19">
    <source>
        <dbReference type="PROSITE" id="PS50011"/>
    </source>
</evidence>
<evidence type="ECO:0000256" key="16">
    <source>
        <dbReference type="ARBA" id="ARBA00049308"/>
    </source>
</evidence>
<dbReference type="InterPro" id="IPR011009">
    <property type="entry name" value="Kinase-like_dom_sf"/>
</dbReference>
<dbReference type="AlphaFoldDB" id="A0AA89C0F5"/>
<keyword evidence="10" id="KW-0418">Kinase</keyword>
<dbReference type="InterPro" id="IPR017441">
    <property type="entry name" value="Protein_kinase_ATP_BS"/>
</dbReference>
<name>A0AA89C0F5_PINIB</name>
<dbReference type="GO" id="GO:0004713">
    <property type="term" value="F:protein tyrosine kinase activity"/>
    <property type="evidence" value="ECO:0007669"/>
    <property type="project" value="UniProtKB-KW"/>
</dbReference>
<dbReference type="GO" id="GO:0004674">
    <property type="term" value="F:protein serine/threonine kinase activity"/>
    <property type="evidence" value="ECO:0007669"/>
    <property type="project" value="UniProtKB-KW"/>
</dbReference>
<evidence type="ECO:0000256" key="18">
    <source>
        <dbReference type="PROSITE-ProRule" id="PRU10141"/>
    </source>
</evidence>
<accession>A0AA89C0F5</accession>
<keyword evidence="9 18" id="KW-0547">Nucleotide-binding</keyword>
<dbReference type="GO" id="GO:0005524">
    <property type="term" value="F:ATP binding"/>
    <property type="evidence" value="ECO:0007669"/>
    <property type="project" value="UniProtKB-UniRule"/>
</dbReference>
<evidence type="ECO:0000256" key="13">
    <source>
        <dbReference type="ARBA" id="ARBA00023137"/>
    </source>
</evidence>
<dbReference type="GO" id="GO:0005737">
    <property type="term" value="C:cytoplasm"/>
    <property type="evidence" value="ECO:0007669"/>
    <property type="project" value="TreeGrafter"/>
</dbReference>
<keyword evidence="13" id="KW-0829">Tyrosine-protein kinase</keyword>
<keyword evidence="6" id="KW-0597">Phosphoprotein</keyword>
<dbReference type="PROSITE" id="PS00109">
    <property type="entry name" value="PROTEIN_KINASE_TYR"/>
    <property type="match status" value="1"/>
</dbReference>
<feature type="binding site" evidence="18">
    <location>
        <position position="94"/>
    </location>
    <ligand>
        <name>ATP</name>
        <dbReference type="ChEBI" id="CHEBI:30616"/>
    </ligand>
</feature>
<evidence type="ECO:0000313" key="20">
    <source>
        <dbReference type="EMBL" id="KAK3089487.1"/>
    </source>
</evidence>
<comment type="cofactor">
    <cofactor evidence="2">
        <name>Mg(2+)</name>
        <dbReference type="ChEBI" id="CHEBI:18420"/>
    </cofactor>
</comment>
<dbReference type="PANTHER" id="PTHR46485:SF5">
    <property type="entry name" value="CENTER DIVIDER, ISOFORM A"/>
    <property type="match status" value="1"/>
</dbReference>
<evidence type="ECO:0000256" key="11">
    <source>
        <dbReference type="ARBA" id="ARBA00022840"/>
    </source>
</evidence>
<evidence type="ECO:0000256" key="14">
    <source>
        <dbReference type="ARBA" id="ARBA00023211"/>
    </source>
</evidence>
<dbReference type="Proteomes" id="UP001186944">
    <property type="component" value="Unassembled WGS sequence"/>
</dbReference>
<comment type="catalytic activity">
    <reaction evidence="16">
        <text>L-threonyl-[protein] + ATP = O-phospho-L-threonyl-[protein] + ADP + H(+)</text>
        <dbReference type="Rhea" id="RHEA:46608"/>
        <dbReference type="Rhea" id="RHEA-COMP:11060"/>
        <dbReference type="Rhea" id="RHEA-COMP:11605"/>
        <dbReference type="ChEBI" id="CHEBI:15378"/>
        <dbReference type="ChEBI" id="CHEBI:30013"/>
        <dbReference type="ChEBI" id="CHEBI:30616"/>
        <dbReference type="ChEBI" id="CHEBI:61977"/>
        <dbReference type="ChEBI" id="CHEBI:456216"/>
        <dbReference type="EC" id="2.7.12.1"/>
    </reaction>
</comment>
<dbReference type="Gene3D" id="1.10.510.10">
    <property type="entry name" value="Transferase(Phosphotransferase) domain 1"/>
    <property type="match status" value="1"/>
</dbReference>
<evidence type="ECO:0000256" key="6">
    <source>
        <dbReference type="ARBA" id="ARBA00022553"/>
    </source>
</evidence>
<evidence type="ECO:0000256" key="1">
    <source>
        <dbReference type="ARBA" id="ARBA00001936"/>
    </source>
</evidence>
<organism evidence="20 21">
    <name type="scientific">Pinctada imbricata</name>
    <name type="common">Atlantic pearl-oyster</name>
    <name type="synonym">Pinctada martensii</name>
    <dbReference type="NCBI Taxonomy" id="66713"/>
    <lineage>
        <taxon>Eukaryota</taxon>
        <taxon>Metazoa</taxon>
        <taxon>Spiralia</taxon>
        <taxon>Lophotrochozoa</taxon>
        <taxon>Mollusca</taxon>
        <taxon>Bivalvia</taxon>
        <taxon>Autobranchia</taxon>
        <taxon>Pteriomorphia</taxon>
        <taxon>Pterioida</taxon>
        <taxon>Pterioidea</taxon>
        <taxon>Pteriidae</taxon>
        <taxon>Pinctada</taxon>
    </lineage>
</organism>
<evidence type="ECO:0000256" key="12">
    <source>
        <dbReference type="ARBA" id="ARBA00022842"/>
    </source>
</evidence>
<reference evidence="20" key="1">
    <citation type="submission" date="2019-08" db="EMBL/GenBank/DDBJ databases">
        <title>The improved chromosome-level genome for the pearl oyster Pinctada fucata martensii using PacBio sequencing and Hi-C.</title>
        <authorList>
            <person name="Zheng Z."/>
        </authorList>
    </citation>
    <scope>NUCLEOTIDE SEQUENCE</scope>
    <source>
        <strain evidence="20">ZZ-2019</strain>
        <tissue evidence="20">Adductor muscle</tissue>
    </source>
</reference>
<evidence type="ECO:0000313" key="21">
    <source>
        <dbReference type="Proteomes" id="UP001186944"/>
    </source>
</evidence>
<dbReference type="InterPro" id="IPR008266">
    <property type="entry name" value="Tyr_kinase_AS"/>
</dbReference>
<dbReference type="InterPro" id="IPR000719">
    <property type="entry name" value="Prot_kinase_dom"/>
</dbReference>
<dbReference type="EC" id="2.7.12.1" evidence="4"/>
<evidence type="ECO:0000256" key="2">
    <source>
        <dbReference type="ARBA" id="ARBA00001946"/>
    </source>
</evidence>
<evidence type="ECO:0000256" key="15">
    <source>
        <dbReference type="ARBA" id="ARBA00049003"/>
    </source>
</evidence>
<dbReference type="PANTHER" id="PTHR46485">
    <property type="entry name" value="LIM DOMAIN KINASE 1"/>
    <property type="match status" value="1"/>
</dbReference>
<feature type="domain" description="Protein kinase" evidence="19">
    <location>
        <begin position="65"/>
        <end position="333"/>
    </location>
</feature>
<proteinExistence type="inferred from homology"/>
<dbReference type="PROSITE" id="PS50011">
    <property type="entry name" value="PROTEIN_KINASE_DOM"/>
    <property type="match status" value="1"/>
</dbReference>
<dbReference type="GO" id="GO:0004712">
    <property type="term" value="F:protein serine/threonine/tyrosine kinase activity"/>
    <property type="evidence" value="ECO:0007669"/>
    <property type="project" value="UniProtKB-EC"/>
</dbReference>
<keyword evidence="7" id="KW-0808">Transferase</keyword>
<evidence type="ECO:0000256" key="10">
    <source>
        <dbReference type="ARBA" id="ARBA00022777"/>
    </source>
</evidence>
<comment type="catalytic activity">
    <reaction evidence="17">
        <text>L-tyrosyl-[protein] + ATP = O-phospho-L-tyrosyl-[protein] + ADP + H(+)</text>
        <dbReference type="Rhea" id="RHEA:10596"/>
        <dbReference type="Rhea" id="RHEA-COMP:10136"/>
        <dbReference type="Rhea" id="RHEA-COMP:20101"/>
        <dbReference type="ChEBI" id="CHEBI:15378"/>
        <dbReference type="ChEBI" id="CHEBI:30616"/>
        <dbReference type="ChEBI" id="CHEBI:46858"/>
        <dbReference type="ChEBI" id="CHEBI:61978"/>
        <dbReference type="ChEBI" id="CHEBI:456216"/>
        <dbReference type="EC" id="2.7.12.1"/>
    </reaction>
</comment>
<evidence type="ECO:0000256" key="5">
    <source>
        <dbReference type="ARBA" id="ARBA00022527"/>
    </source>
</evidence>
<keyword evidence="14" id="KW-0464">Manganese</keyword>
<protein>
    <recommendedName>
        <fullName evidence="4">dual-specificity kinase</fullName>
        <ecNumber evidence="4">2.7.12.1</ecNumber>
    </recommendedName>
</protein>
<evidence type="ECO:0000256" key="3">
    <source>
        <dbReference type="ARBA" id="ARBA00005843"/>
    </source>
</evidence>
<dbReference type="PRINTS" id="PR00109">
    <property type="entry name" value="TYRKINASE"/>
</dbReference>
<dbReference type="SUPFAM" id="SSF56112">
    <property type="entry name" value="Protein kinase-like (PK-like)"/>
    <property type="match status" value="1"/>
</dbReference>
<keyword evidence="8" id="KW-0479">Metal-binding</keyword>
<evidence type="ECO:0000256" key="4">
    <source>
        <dbReference type="ARBA" id="ARBA00013203"/>
    </source>
</evidence>
<dbReference type="FunFam" id="3.30.200.20:FF:000134">
    <property type="entry name" value="Dual specificity testis-specific protein kinase 2"/>
    <property type="match status" value="1"/>
</dbReference>
<dbReference type="PROSITE" id="PS00107">
    <property type="entry name" value="PROTEIN_KINASE_ATP"/>
    <property type="match status" value="1"/>
</dbReference>
<evidence type="ECO:0000256" key="7">
    <source>
        <dbReference type="ARBA" id="ARBA00022679"/>
    </source>
</evidence>
<dbReference type="FunFam" id="1.10.510.10:FF:000202">
    <property type="entry name" value="Dual specificity testis-specific protein kinase 2"/>
    <property type="match status" value="1"/>
</dbReference>
<evidence type="ECO:0000256" key="9">
    <source>
        <dbReference type="ARBA" id="ARBA00022741"/>
    </source>
</evidence>